<dbReference type="EMBL" id="PQIB02000008">
    <property type="protein sequence ID" value="RLN04942.1"/>
    <property type="molecule type" value="Genomic_DNA"/>
</dbReference>
<dbReference type="Proteomes" id="UP000275267">
    <property type="component" value="Unassembled WGS sequence"/>
</dbReference>
<dbReference type="Gene3D" id="2.40.160.120">
    <property type="match status" value="1"/>
</dbReference>
<name>A0A3L6RLK6_PANMI</name>
<organism evidence="6 7">
    <name type="scientific">Panicum miliaceum</name>
    <name type="common">Proso millet</name>
    <name type="synonym">Broomcorn millet</name>
    <dbReference type="NCBI Taxonomy" id="4540"/>
    <lineage>
        <taxon>Eukaryota</taxon>
        <taxon>Viridiplantae</taxon>
        <taxon>Streptophyta</taxon>
        <taxon>Embryophyta</taxon>
        <taxon>Tracheophyta</taxon>
        <taxon>Spermatophyta</taxon>
        <taxon>Magnoliopsida</taxon>
        <taxon>Liliopsida</taxon>
        <taxon>Poales</taxon>
        <taxon>Poaceae</taxon>
        <taxon>PACMAD clade</taxon>
        <taxon>Panicoideae</taxon>
        <taxon>Panicodae</taxon>
        <taxon>Paniceae</taxon>
        <taxon>Panicinae</taxon>
        <taxon>Panicum</taxon>
        <taxon>Panicum sect. Panicum</taxon>
    </lineage>
</organism>
<evidence type="ECO:0000256" key="5">
    <source>
        <dbReference type="SAM" id="MobiDB-lite"/>
    </source>
</evidence>
<evidence type="ECO:0000313" key="7">
    <source>
        <dbReference type="Proteomes" id="UP000275267"/>
    </source>
</evidence>
<dbReference type="InterPro" id="IPR000648">
    <property type="entry name" value="Oxysterol-bd"/>
</dbReference>
<dbReference type="OrthoDB" id="14833at2759"/>
<feature type="region of interest" description="Disordered" evidence="5">
    <location>
        <begin position="1"/>
        <end position="35"/>
    </location>
</feature>
<dbReference type="Gene3D" id="3.30.70.3490">
    <property type="match status" value="1"/>
</dbReference>
<accession>A0A3L6RLK6</accession>
<comment type="function">
    <text evidence="1">May be involved in the transport of sterols.</text>
</comment>
<dbReference type="STRING" id="4540.A0A3L6RLK6"/>
<dbReference type="GO" id="GO:0005829">
    <property type="term" value="C:cytosol"/>
    <property type="evidence" value="ECO:0007669"/>
    <property type="project" value="TreeGrafter"/>
</dbReference>
<dbReference type="GO" id="GO:0032934">
    <property type="term" value="F:sterol binding"/>
    <property type="evidence" value="ECO:0007669"/>
    <property type="project" value="TreeGrafter"/>
</dbReference>
<comment type="similarity">
    <text evidence="2 4">Belongs to the OSBP family.</text>
</comment>
<dbReference type="GO" id="GO:0016020">
    <property type="term" value="C:membrane"/>
    <property type="evidence" value="ECO:0007669"/>
    <property type="project" value="TreeGrafter"/>
</dbReference>
<comment type="caution">
    <text evidence="6">The sequence shown here is derived from an EMBL/GenBank/DDBJ whole genome shotgun (WGS) entry which is preliminary data.</text>
</comment>
<evidence type="ECO:0000256" key="3">
    <source>
        <dbReference type="ARBA" id="ARBA00023055"/>
    </source>
</evidence>
<dbReference type="FunFam" id="2.40.160.120:FF:000011">
    <property type="entry name" value="Oxysterol-binding protein-related protein 4C"/>
    <property type="match status" value="1"/>
</dbReference>
<dbReference type="PANTHER" id="PTHR10972:SF102">
    <property type="entry name" value="OXYSTEROL-BINDING PROTEIN"/>
    <property type="match status" value="1"/>
</dbReference>
<protein>
    <submittedName>
        <fullName evidence="6">Oxysterol-binding protein-related protein 4C-like isoform X2</fullName>
    </submittedName>
</protein>
<dbReference type="AlphaFoldDB" id="A0A3L6RLK6"/>
<dbReference type="GO" id="GO:0006869">
    <property type="term" value="P:lipid transport"/>
    <property type="evidence" value="ECO:0007669"/>
    <property type="project" value="UniProtKB-KW"/>
</dbReference>
<reference evidence="7" key="1">
    <citation type="journal article" date="2019" name="Nat. Commun.">
        <title>The genome of broomcorn millet.</title>
        <authorList>
            <person name="Zou C."/>
            <person name="Miki D."/>
            <person name="Li D."/>
            <person name="Tang Q."/>
            <person name="Xiao L."/>
            <person name="Rajput S."/>
            <person name="Deng P."/>
            <person name="Jia W."/>
            <person name="Huang R."/>
            <person name="Zhang M."/>
            <person name="Sun Y."/>
            <person name="Hu J."/>
            <person name="Fu X."/>
            <person name="Schnable P.S."/>
            <person name="Li F."/>
            <person name="Zhang H."/>
            <person name="Feng B."/>
            <person name="Zhu X."/>
            <person name="Liu R."/>
            <person name="Schnable J.C."/>
            <person name="Zhu J.-K."/>
            <person name="Zhang H."/>
        </authorList>
    </citation>
    <scope>NUCLEOTIDE SEQUENCE [LARGE SCALE GENOMIC DNA]</scope>
</reference>
<evidence type="ECO:0000256" key="4">
    <source>
        <dbReference type="RuleBase" id="RU003844"/>
    </source>
</evidence>
<evidence type="ECO:0000313" key="6">
    <source>
        <dbReference type="EMBL" id="RLN04942.1"/>
    </source>
</evidence>
<feature type="compositionally biased region" description="Basic and acidic residues" evidence="5">
    <location>
        <begin position="1"/>
        <end position="11"/>
    </location>
</feature>
<sequence>MDGAAKERESKGIGGEEELNIFAPSRGTDRPPRRKRASLFLATARAEKERGEGWEGIDRSVVVIRAGSQLCSSLESDRPPRPRAQMVESEGELEAACAAAVLTPPLALEGGLAAELRPANLAQRVLSLFRNVSPGSDLSHFQLPATFNLPKSQLQMYGEGVYCAGVDLLGRCARGKDSLERLTAVVAWSISTTRPPIFGFAPYNPVLGETHHVSRGPLNVLLEQVSHRPPVSALHATDAAGDVRLVWCQSPVPRFHGASIEAAVRGRRQVRLVRHGERYEVDCPNLLIRLLPAPSVEWAGDVRVVCADSGLEAEFSYCRSRSFLGFGGDARCVRGRVFRSAAREETVYEIDGSWDRTVSLKDVATGEVSVLYDAHQAIGNLTTPAVQDHKGVAPSESAVVWGEVSDALLKKDWEKARQAKRRVEDEARTLAKERNDKGEVWTPKHFSLSQNKNGEWECWPLEDSVPPAPIVVPSS</sequence>
<gene>
    <name evidence="6" type="ORF">C2845_PM13G22910</name>
</gene>
<keyword evidence="3" id="KW-0445">Lipid transport</keyword>
<keyword evidence="3" id="KW-0813">Transport</keyword>
<dbReference type="SUPFAM" id="SSF144000">
    <property type="entry name" value="Oxysterol-binding protein-like"/>
    <property type="match status" value="1"/>
</dbReference>
<dbReference type="Pfam" id="PF01237">
    <property type="entry name" value="Oxysterol_BP"/>
    <property type="match status" value="1"/>
</dbReference>
<dbReference type="PANTHER" id="PTHR10972">
    <property type="entry name" value="OXYSTEROL-BINDING PROTEIN-RELATED"/>
    <property type="match status" value="1"/>
</dbReference>
<dbReference type="PROSITE" id="PS01013">
    <property type="entry name" value="OSBP"/>
    <property type="match status" value="1"/>
</dbReference>
<keyword evidence="7" id="KW-1185">Reference proteome</keyword>
<dbReference type="InterPro" id="IPR037239">
    <property type="entry name" value="OSBP_sf"/>
</dbReference>
<evidence type="ECO:0000256" key="1">
    <source>
        <dbReference type="ARBA" id="ARBA00003361"/>
    </source>
</evidence>
<dbReference type="FunFam" id="3.30.70.3490:FF:000007">
    <property type="entry name" value="Oxysterol-binding protein-related protein 4B"/>
    <property type="match status" value="1"/>
</dbReference>
<dbReference type="InterPro" id="IPR018494">
    <property type="entry name" value="Oxysterol-bd_CS"/>
</dbReference>
<proteinExistence type="inferred from homology"/>
<evidence type="ECO:0000256" key="2">
    <source>
        <dbReference type="ARBA" id="ARBA00008842"/>
    </source>
</evidence>